<evidence type="ECO:0008006" key="2">
    <source>
        <dbReference type="Google" id="ProtNLM"/>
    </source>
</evidence>
<name>A0A0F9P5L7_9ZZZZ</name>
<accession>A0A0F9P5L7</accession>
<sequence length="407" mass="47395">MKVLDYYDKFECIGSDCEDSCCSGWQVSIDNNTYRKYKKIEDIAVRKEVLNNIVHDKGKLTGSKYKIKLRDDASCPFLNKDKLCDIYQRCGENHLSDTCTNFPRDPRNLFSQPESALSLACPEVTRLAILPSSPIQLIDIDASTVHSKRIQTYQLKLASYSSDDFQQTYDAIRTVSFHIIQMRQISLDERLFLLGLFLDKLNDGFQENNHILMNQLIVEFIDNLEGPDEILTQYRQFKSIPHLKLEYSLTMLVTDYPASRNPRLAECLNWLNQGLGINYHEFEIDKILEKYQHADEKYYQPFLQERGYFLENYLISHLFYSGFLFSSQQSLFESYLRLITCFTNIQTTIIGMASFHQNIDTAHVLQLIQSYERFISHNANYLPSLLKKLEDLNFNSLAAMMLLLKQG</sequence>
<dbReference type="AlphaFoldDB" id="A0A0F9P5L7"/>
<protein>
    <recommendedName>
        <fullName evidence="2">Lysine-N-methylase</fullName>
    </recommendedName>
</protein>
<dbReference type="NCBIfam" id="NF038110">
    <property type="entry name" value="Lys_methyl_FliB"/>
    <property type="match status" value="1"/>
</dbReference>
<reference evidence="1" key="1">
    <citation type="journal article" date="2015" name="Nature">
        <title>Complex archaea that bridge the gap between prokaryotes and eukaryotes.</title>
        <authorList>
            <person name="Spang A."/>
            <person name="Saw J.H."/>
            <person name="Jorgensen S.L."/>
            <person name="Zaremba-Niedzwiedzka K."/>
            <person name="Martijn J."/>
            <person name="Lind A.E."/>
            <person name="van Eijk R."/>
            <person name="Schleper C."/>
            <person name="Guy L."/>
            <person name="Ettema T.J."/>
        </authorList>
    </citation>
    <scope>NUCLEOTIDE SEQUENCE</scope>
</reference>
<dbReference type="EMBL" id="LAZR01002662">
    <property type="protein sequence ID" value="KKN27165.1"/>
    <property type="molecule type" value="Genomic_DNA"/>
</dbReference>
<gene>
    <name evidence="1" type="ORF">LCGC14_0867410</name>
</gene>
<comment type="caution">
    <text evidence="1">The sequence shown here is derived from an EMBL/GenBank/DDBJ whole genome shotgun (WGS) entry which is preliminary data.</text>
</comment>
<proteinExistence type="predicted"/>
<organism evidence="1">
    <name type="scientific">marine sediment metagenome</name>
    <dbReference type="NCBI Taxonomy" id="412755"/>
    <lineage>
        <taxon>unclassified sequences</taxon>
        <taxon>metagenomes</taxon>
        <taxon>ecological metagenomes</taxon>
    </lineage>
</organism>
<evidence type="ECO:0000313" key="1">
    <source>
        <dbReference type="EMBL" id="KKN27165.1"/>
    </source>
</evidence>